<dbReference type="PANTHER" id="PTHR43433:SF5">
    <property type="entry name" value="AB HYDROLASE-1 DOMAIN-CONTAINING PROTEIN"/>
    <property type="match status" value="1"/>
</dbReference>
<evidence type="ECO:0000313" key="6">
    <source>
        <dbReference type="Proteomes" id="UP000320475"/>
    </source>
</evidence>
<dbReference type="AlphaFoldDB" id="A0A507D3S1"/>
<evidence type="ECO:0000313" key="2">
    <source>
        <dbReference type="EMBL" id="TPX45935.1"/>
    </source>
</evidence>
<dbReference type="OrthoDB" id="19657at2759"/>
<dbReference type="Pfam" id="PF12146">
    <property type="entry name" value="Hydrolase_4"/>
    <property type="match status" value="1"/>
</dbReference>
<reference evidence="5 6" key="1">
    <citation type="journal article" date="2019" name="Sci. Rep.">
        <title>Comparative genomics of chytrid fungi reveal insights into the obligate biotrophic and pathogenic lifestyle of Synchytrium endobioticum.</title>
        <authorList>
            <person name="van de Vossenberg B.T.L.H."/>
            <person name="Warris S."/>
            <person name="Nguyen H.D.T."/>
            <person name="van Gent-Pelzer M.P.E."/>
            <person name="Joly D.L."/>
            <person name="van de Geest H.C."/>
            <person name="Bonants P.J.M."/>
            <person name="Smith D.S."/>
            <person name="Levesque C.A."/>
            <person name="van der Lee T.A.J."/>
        </authorList>
    </citation>
    <scope>NUCLEOTIDE SEQUENCE [LARGE SCALE GENOMIC DNA]</scope>
    <source>
        <strain evidence="2 6">LEV6574</strain>
        <strain evidence="3 5">MB42</strain>
    </source>
</reference>
<comment type="caution">
    <text evidence="2">The sequence shown here is derived from an EMBL/GenBank/DDBJ whole genome shotgun (WGS) entry which is preliminary data.</text>
</comment>
<evidence type="ECO:0000313" key="3">
    <source>
        <dbReference type="EMBL" id="TPX54983.1"/>
    </source>
</evidence>
<sequence length="317" mass="34792">MHARVAVGIAAIDLYYEMIGPQHAERRVLMIMGFTSTGTQWLQTAKQLAELGYQCCIFDNRGVGESSQPTKPLYTTKMMAQDTLQLLQHLGWNENIYVIACSMGGFIAQELILKAPANTFTGVVLTSTAFGPPLSIPPLKTLLQLVSHKKGSESSAHVRAQVTASIMVPDAWANEPVAPHLAGEGAVTNRDGIAKLLEYEAKTKPAQTRAGYRGQFNAIVWHHCPPRRLRKLGERSCFLVLAGAEDRILRPINAAIIGKHLKCQYHIYPNRGHALHLEMGPEFIKVVTDHFDACANNAKDFRSVRDSAIIPGSSSVN</sequence>
<accession>A0A507D3S1</accession>
<gene>
    <name evidence="2" type="ORF">SeLEV6574_g03532</name>
    <name evidence="4" type="ORF">SeMB42_g00068</name>
    <name evidence="3" type="ORF">SeMB42_g00071</name>
</gene>
<dbReference type="EMBL" id="QEAN01000001">
    <property type="protein sequence ID" value="TPX55005.1"/>
    <property type="molecule type" value="Genomic_DNA"/>
</dbReference>
<dbReference type="STRING" id="286115.A0A507D3S1"/>
<feature type="domain" description="Serine aminopeptidase S33" evidence="1">
    <location>
        <begin position="23"/>
        <end position="278"/>
    </location>
</feature>
<dbReference type="Gene3D" id="3.40.50.1820">
    <property type="entry name" value="alpha/beta hydrolase"/>
    <property type="match status" value="1"/>
</dbReference>
<protein>
    <recommendedName>
        <fullName evidence="1">Serine aminopeptidase S33 domain-containing protein</fullName>
    </recommendedName>
</protein>
<keyword evidence="5" id="KW-1185">Reference proteome</keyword>
<dbReference type="EMBL" id="QEAM01000121">
    <property type="protein sequence ID" value="TPX45935.1"/>
    <property type="molecule type" value="Genomic_DNA"/>
</dbReference>
<evidence type="ECO:0000313" key="5">
    <source>
        <dbReference type="Proteomes" id="UP000317494"/>
    </source>
</evidence>
<dbReference type="InterPro" id="IPR029058">
    <property type="entry name" value="AB_hydrolase_fold"/>
</dbReference>
<dbReference type="VEuPathDB" id="FungiDB:SeMB42_g00068"/>
<proteinExistence type="predicted"/>
<organism evidence="2 6">
    <name type="scientific">Synchytrium endobioticum</name>
    <dbReference type="NCBI Taxonomy" id="286115"/>
    <lineage>
        <taxon>Eukaryota</taxon>
        <taxon>Fungi</taxon>
        <taxon>Fungi incertae sedis</taxon>
        <taxon>Chytridiomycota</taxon>
        <taxon>Chytridiomycota incertae sedis</taxon>
        <taxon>Chytridiomycetes</taxon>
        <taxon>Synchytriales</taxon>
        <taxon>Synchytriaceae</taxon>
        <taxon>Synchytrium</taxon>
    </lineage>
</organism>
<dbReference type="Proteomes" id="UP000320475">
    <property type="component" value="Unassembled WGS sequence"/>
</dbReference>
<name>A0A507D3S1_9FUNG</name>
<dbReference type="InterPro" id="IPR050471">
    <property type="entry name" value="AB_hydrolase"/>
</dbReference>
<dbReference type="PANTHER" id="PTHR43433">
    <property type="entry name" value="HYDROLASE, ALPHA/BETA FOLD FAMILY PROTEIN"/>
    <property type="match status" value="1"/>
</dbReference>
<dbReference type="VEuPathDB" id="FungiDB:SeMB42_g00071"/>
<evidence type="ECO:0000313" key="4">
    <source>
        <dbReference type="EMBL" id="TPX55005.1"/>
    </source>
</evidence>
<evidence type="ECO:0000259" key="1">
    <source>
        <dbReference type="Pfam" id="PF12146"/>
    </source>
</evidence>
<dbReference type="Proteomes" id="UP000317494">
    <property type="component" value="Unassembled WGS sequence"/>
</dbReference>
<dbReference type="SUPFAM" id="SSF53474">
    <property type="entry name" value="alpha/beta-Hydrolases"/>
    <property type="match status" value="1"/>
</dbReference>
<dbReference type="EMBL" id="QEAN01000001">
    <property type="protein sequence ID" value="TPX54983.1"/>
    <property type="molecule type" value="Genomic_DNA"/>
</dbReference>
<dbReference type="InterPro" id="IPR022742">
    <property type="entry name" value="Hydrolase_4"/>
</dbReference>